<dbReference type="SMART" id="SM00847">
    <property type="entry name" value="HA2"/>
    <property type="match status" value="1"/>
</dbReference>
<dbReference type="InterPro" id="IPR007502">
    <property type="entry name" value="Helicase-assoc_dom"/>
</dbReference>
<gene>
    <name evidence="6" type="ORF">AAFC00_001163</name>
</gene>
<dbReference type="Pfam" id="PF00270">
    <property type="entry name" value="DEAD"/>
    <property type="match status" value="1"/>
</dbReference>
<dbReference type="Pfam" id="PF21010">
    <property type="entry name" value="HA2_C"/>
    <property type="match status" value="1"/>
</dbReference>
<evidence type="ECO:0000313" key="6">
    <source>
        <dbReference type="EMBL" id="KAL1310940.1"/>
    </source>
</evidence>
<dbReference type="InterPro" id="IPR011709">
    <property type="entry name" value="DEAD-box_helicase_OB_fold"/>
</dbReference>
<protein>
    <submittedName>
        <fullName evidence="6">Uncharacterized protein</fullName>
    </submittedName>
</protein>
<dbReference type="InterPro" id="IPR001650">
    <property type="entry name" value="Helicase_C-like"/>
</dbReference>
<evidence type="ECO:0000259" key="4">
    <source>
        <dbReference type="PROSITE" id="PS51192"/>
    </source>
</evidence>
<dbReference type="Proteomes" id="UP001562354">
    <property type="component" value="Unassembled WGS sequence"/>
</dbReference>
<proteinExistence type="predicted"/>
<organism evidence="6 7">
    <name type="scientific">Neodothiora populina</name>
    <dbReference type="NCBI Taxonomy" id="2781224"/>
    <lineage>
        <taxon>Eukaryota</taxon>
        <taxon>Fungi</taxon>
        <taxon>Dikarya</taxon>
        <taxon>Ascomycota</taxon>
        <taxon>Pezizomycotina</taxon>
        <taxon>Dothideomycetes</taxon>
        <taxon>Dothideomycetidae</taxon>
        <taxon>Dothideales</taxon>
        <taxon>Dothioraceae</taxon>
        <taxon>Neodothiora</taxon>
    </lineage>
</organism>
<dbReference type="Pfam" id="PF07717">
    <property type="entry name" value="OB_NTP_bind"/>
    <property type="match status" value="1"/>
</dbReference>
<evidence type="ECO:0000259" key="5">
    <source>
        <dbReference type="PROSITE" id="PS51194"/>
    </source>
</evidence>
<dbReference type="InterPro" id="IPR048333">
    <property type="entry name" value="HA2_WH"/>
</dbReference>
<dbReference type="SUPFAM" id="SSF52540">
    <property type="entry name" value="P-loop containing nucleoside triphosphate hydrolases"/>
    <property type="match status" value="1"/>
</dbReference>
<feature type="region of interest" description="Disordered" evidence="3">
    <location>
        <begin position="443"/>
        <end position="472"/>
    </location>
</feature>
<dbReference type="PROSITE" id="PS51192">
    <property type="entry name" value="HELICASE_ATP_BIND_1"/>
    <property type="match status" value="1"/>
</dbReference>
<dbReference type="CDD" id="cd18791">
    <property type="entry name" value="SF2_C_RHA"/>
    <property type="match status" value="1"/>
</dbReference>
<dbReference type="CDD" id="cd17917">
    <property type="entry name" value="DEXHc_RHA-like"/>
    <property type="match status" value="1"/>
</dbReference>
<dbReference type="Pfam" id="PF04408">
    <property type="entry name" value="WHD_HA2"/>
    <property type="match status" value="1"/>
</dbReference>
<name>A0ABR3PN19_9PEZI</name>
<feature type="region of interest" description="Disordered" evidence="3">
    <location>
        <begin position="240"/>
        <end position="283"/>
    </location>
</feature>
<evidence type="ECO:0000313" key="7">
    <source>
        <dbReference type="Proteomes" id="UP001562354"/>
    </source>
</evidence>
<feature type="region of interest" description="Disordered" evidence="3">
    <location>
        <begin position="326"/>
        <end position="351"/>
    </location>
</feature>
<evidence type="ECO:0000256" key="1">
    <source>
        <dbReference type="ARBA" id="ARBA00022741"/>
    </source>
</evidence>
<dbReference type="PANTHER" id="PTHR18934:SF145">
    <property type="entry name" value="ATP-DEPENDENT RNA HELICASE DHX57-RELATED"/>
    <property type="match status" value="1"/>
</dbReference>
<keyword evidence="1" id="KW-0547">Nucleotide-binding</keyword>
<accession>A0ABR3PN19</accession>
<dbReference type="GeneID" id="95974866"/>
<dbReference type="EMBL" id="JBFMKM010000003">
    <property type="protein sequence ID" value="KAL1310940.1"/>
    <property type="molecule type" value="Genomic_DNA"/>
</dbReference>
<comment type="caution">
    <text evidence="6">The sequence shown here is derived from an EMBL/GenBank/DDBJ whole genome shotgun (WGS) entry which is preliminary data.</text>
</comment>
<dbReference type="PROSITE" id="PS51194">
    <property type="entry name" value="HELICASE_CTER"/>
    <property type="match status" value="1"/>
</dbReference>
<dbReference type="RefSeq" id="XP_069203789.1">
    <property type="nucleotide sequence ID" value="XM_069340321.1"/>
</dbReference>
<feature type="region of interest" description="Disordered" evidence="3">
    <location>
        <begin position="1"/>
        <end position="34"/>
    </location>
</feature>
<feature type="domain" description="Helicase ATP-binding" evidence="4">
    <location>
        <begin position="706"/>
        <end position="877"/>
    </location>
</feature>
<dbReference type="InterPro" id="IPR014001">
    <property type="entry name" value="Helicase_ATP-bd"/>
</dbReference>
<dbReference type="PANTHER" id="PTHR18934">
    <property type="entry name" value="ATP-DEPENDENT RNA HELICASE"/>
    <property type="match status" value="1"/>
</dbReference>
<dbReference type="Pfam" id="PF00271">
    <property type="entry name" value="Helicase_C"/>
    <property type="match status" value="1"/>
</dbReference>
<dbReference type="InterPro" id="IPR027417">
    <property type="entry name" value="P-loop_NTPase"/>
</dbReference>
<sequence>MVAKKKKSKPAANPARGFATTSIVSKSRVDSENATVDTTAINTAAENSGVASPALASNVATLASSDKKASVPAKEAAAKELHELNPEELEAQLNLSDLQNLVEQQGPKVKKESSRQVSRLQTDRRVLRSQADLLTVREWLPDELMQQIIDLALEEERTIAANSNPTALKRFSEDELLSRTWQLHLALIDLDIPGEQTQKVLQYILANPPADEAGNFIWALPEALDWLAIHCESGQLLGYDTQKPKPQSTIPETASAEDDDAREDWKKAKQREAATKPEPSSAAPVIDDIQVSDADSDMDPDEMISTYLRTKARLFDRSPDLVTEPLIKGNKKSKKLQTRPTTVNAKATPGEAKLQQRLKKLESDALFDQYTADLKWLEQRNELMQERSERRRLRLDEERKDTPQSASSPSGHPLDRPAESSATDDIMAEAEREAQKLLAEMEEDDGISGMFGEPTESTSREDGAPGDTGATNISVSIRNFGKITGISPRRTFEEACRSRDSGAKVYFKLVSPTTYSARHSVTVTWSKDQDAVDPALIDGVKVQSSTRKTIVTMTGIACPDTSQSEAYVSTVSLFLLFSSSPKEERVALRLPPAFRDLWQEFIDARREKRDSADRDTVKSLRELIRLQTEEEADEDIVLTAGFRNRQKGLSGVSTPVEGEKKDGRPALEESQALKDMWLRKASTPSYQSMLQSRMNLPMYQFRDVALDIIEKNPVTILCGETGCGKSTQMPAFILEHELSRGRPCKVYCTEPRRISAISLAQRVSEEMGDDKGAVGTSRSLVGYSIRLESHTTAQTRLVYATVGIVLRMLESAKGIDDVTHLVIDEIHERSIDTDFLLIVLQSLLLRRPDLKVVLMSATVDAQRFSSYLGNAPIVTVPGRTFPVQAKFLEDAIEVTGHTIDTGNKRPAMEDDEDDIDRTVDGAKEGSKQLSGYSAKTRATLADFDEYGIDYELIVKLLAQVAYNPTYTQFSQAILVFLPGLAEIRQLHDALLGHPSFAQGWLFYPLHSTFSSEDQQAAFNVPPRGMRKIVLATNIAETGITIPDVTCVIDTGKHKEMRFDERRQLSRLIQSFISRANAKQRRGRAGRVQEGICFHLFTKYRHDNIMAESQTPEMLRLSLQDLVMRVKICKLGDIEHALSQALDPPSLKNIRRAIDALIDVDALTQNEELTPLGQQLAKLPLDAQLGKLILLASIFNCADFALTTAAILSSKSPFLSPMNAKKQADTVRLGYKRGNSDLLTAYNAYLTWKKICQTPGQSEFQFCKKNFLSPQNLSNIEDLKGQLLSSLSEAGFVHLSPAERQALSRVRGSSSGRGTRNFVQVPAGWDQNTENDLLLNSVTAWSFYPKVLQRDGKGWRNIGNNQSISLHPTSVNKGNNSLDAKLLSFYSIMQSASRFTNAQETSPVEAMALVLLAGDARFDVYSGVIVIDGNRLRFKVSSWRAMVALKMLRARMRDILAKSMKNPGRVMGPRQREWMDVFVSMFERVDKERRLGKA</sequence>
<feature type="compositionally biased region" description="Basic and acidic residues" evidence="3">
    <location>
        <begin position="263"/>
        <end position="275"/>
    </location>
</feature>
<dbReference type="SMART" id="SM00487">
    <property type="entry name" value="DEXDc"/>
    <property type="match status" value="1"/>
</dbReference>
<evidence type="ECO:0000256" key="2">
    <source>
        <dbReference type="ARBA" id="ARBA00022840"/>
    </source>
</evidence>
<feature type="domain" description="Helicase C-terminal" evidence="5">
    <location>
        <begin position="965"/>
        <end position="1129"/>
    </location>
</feature>
<feature type="region of interest" description="Disordered" evidence="3">
    <location>
        <begin position="391"/>
        <end position="422"/>
    </location>
</feature>
<dbReference type="Gene3D" id="3.40.50.300">
    <property type="entry name" value="P-loop containing nucleotide triphosphate hydrolases"/>
    <property type="match status" value="2"/>
</dbReference>
<keyword evidence="7" id="KW-1185">Reference proteome</keyword>
<keyword evidence="2" id="KW-0067">ATP-binding</keyword>
<dbReference type="InterPro" id="IPR011545">
    <property type="entry name" value="DEAD/DEAH_box_helicase_dom"/>
</dbReference>
<feature type="compositionally biased region" description="Basic and acidic residues" evidence="3">
    <location>
        <begin position="391"/>
        <end position="402"/>
    </location>
</feature>
<dbReference type="Gene3D" id="1.20.120.1080">
    <property type="match status" value="1"/>
</dbReference>
<dbReference type="SMART" id="SM00490">
    <property type="entry name" value="HELICc"/>
    <property type="match status" value="1"/>
</dbReference>
<reference evidence="6 7" key="1">
    <citation type="submission" date="2024-07" db="EMBL/GenBank/DDBJ databases">
        <title>Draft sequence of the Neodothiora populina.</title>
        <authorList>
            <person name="Drown D.D."/>
            <person name="Schuette U.S."/>
            <person name="Buechlein A.B."/>
            <person name="Rusch D.R."/>
            <person name="Winton L.W."/>
            <person name="Adams G.A."/>
        </authorList>
    </citation>
    <scope>NUCLEOTIDE SEQUENCE [LARGE SCALE GENOMIC DNA]</scope>
    <source>
        <strain evidence="6 7">CPC 39397</strain>
    </source>
</reference>
<evidence type="ECO:0000256" key="3">
    <source>
        <dbReference type="SAM" id="MobiDB-lite"/>
    </source>
</evidence>